<evidence type="ECO:0000313" key="3">
    <source>
        <dbReference type="EMBL" id="TDC48050.1"/>
    </source>
</evidence>
<protein>
    <submittedName>
        <fullName evidence="3">Universal stress protein</fullName>
    </submittedName>
</protein>
<dbReference type="PANTHER" id="PTHR46268:SF6">
    <property type="entry name" value="UNIVERSAL STRESS PROTEIN UP12"/>
    <property type="match status" value="1"/>
</dbReference>
<dbReference type="PRINTS" id="PR01438">
    <property type="entry name" value="UNVRSLSTRESS"/>
</dbReference>
<evidence type="ECO:0000256" key="1">
    <source>
        <dbReference type="ARBA" id="ARBA00008791"/>
    </source>
</evidence>
<feature type="domain" description="UspA" evidence="2">
    <location>
        <begin position="151"/>
        <end position="269"/>
    </location>
</feature>
<dbReference type="Proteomes" id="UP000295621">
    <property type="component" value="Unassembled WGS sequence"/>
</dbReference>
<dbReference type="RefSeq" id="WP_131986621.1">
    <property type="nucleotide sequence ID" value="NZ_SMKL01000063.1"/>
</dbReference>
<name>A0A4R4RFL8_9ACTN</name>
<dbReference type="OrthoDB" id="9816117at2"/>
<reference evidence="3 4" key="1">
    <citation type="submission" date="2019-02" db="EMBL/GenBank/DDBJ databases">
        <title>Draft genome sequences of novel Actinobacteria.</title>
        <authorList>
            <person name="Sahin N."/>
            <person name="Ay H."/>
            <person name="Saygin H."/>
        </authorList>
    </citation>
    <scope>NUCLEOTIDE SEQUENCE [LARGE SCALE GENOMIC DNA]</scope>
    <source>
        <strain evidence="3 4">KC603</strain>
    </source>
</reference>
<dbReference type="AlphaFoldDB" id="A0A4R4RFL8"/>
<dbReference type="InterPro" id="IPR006016">
    <property type="entry name" value="UspA"/>
</dbReference>
<comment type="similarity">
    <text evidence="1">Belongs to the universal stress protein A family.</text>
</comment>
<accession>A0A4R4RFL8</accession>
<dbReference type="EMBL" id="SMKL01000063">
    <property type="protein sequence ID" value="TDC48050.1"/>
    <property type="molecule type" value="Genomic_DNA"/>
</dbReference>
<dbReference type="SUPFAM" id="SSF52402">
    <property type="entry name" value="Adenine nucleotide alpha hydrolases-like"/>
    <property type="match status" value="2"/>
</dbReference>
<sequence length="271" mass="27147">MTTSIVVGVDGSPDSGIALDWAAKEAALRGAGLTIVYGLLMPVAAVPFGPAAALPPSEELRELATGVLDAARTRVAAAEPGVAVDTFLILRGAVDAILDVAGDAAMIVVGTRGLGAVGGLLLGSVSSRVAARAHCPTVVVPPVVAPDDGSIVVGVDGSSPGDAALRFALAEAGRRSAKVVAVHAHHDQADLETLVPAALERARAANLTAPDVSVRLDAGRPADVLLEEGQDAAMIVVGSRGRGQVRSLLLGSTSSAVLQRSTRPVAVVRAP</sequence>
<dbReference type="PANTHER" id="PTHR46268">
    <property type="entry name" value="STRESS RESPONSE PROTEIN NHAX"/>
    <property type="match status" value="1"/>
</dbReference>
<feature type="domain" description="UspA" evidence="2">
    <location>
        <begin position="1"/>
        <end position="141"/>
    </location>
</feature>
<evidence type="ECO:0000259" key="2">
    <source>
        <dbReference type="Pfam" id="PF00582"/>
    </source>
</evidence>
<dbReference type="InterPro" id="IPR014729">
    <property type="entry name" value="Rossmann-like_a/b/a_fold"/>
</dbReference>
<gene>
    <name evidence="3" type="ORF">E1212_22530</name>
</gene>
<comment type="caution">
    <text evidence="3">The sequence shown here is derived from an EMBL/GenBank/DDBJ whole genome shotgun (WGS) entry which is preliminary data.</text>
</comment>
<organism evidence="3 4">
    <name type="scientific">Jiangella ureilytica</name>
    <dbReference type="NCBI Taxonomy" id="2530374"/>
    <lineage>
        <taxon>Bacteria</taxon>
        <taxon>Bacillati</taxon>
        <taxon>Actinomycetota</taxon>
        <taxon>Actinomycetes</taxon>
        <taxon>Jiangellales</taxon>
        <taxon>Jiangellaceae</taxon>
        <taxon>Jiangella</taxon>
    </lineage>
</organism>
<dbReference type="Pfam" id="PF00582">
    <property type="entry name" value="Usp"/>
    <property type="match status" value="2"/>
</dbReference>
<dbReference type="Gene3D" id="3.40.50.620">
    <property type="entry name" value="HUPs"/>
    <property type="match status" value="2"/>
</dbReference>
<keyword evidence="4" id="KW-1185">Reference proteome</keyword>
<evidence type="ECO:0000313" key="4">
    <source>
        <dbReference type="Proteomes" id="UP000295621"/>
    </source>
</evidence>
<dbReference type="InterPro" id="IPR006015">
    <property type="entry name" value="Universal_stress_UspA"/>
</dbReference>
<proteinExistence type="inferred from homology"/>